<evidence type="ECO:0000256" key="5">
    <source>
        <dbReference type="ARBA" id="ARBA00022747"/>
    </source>
</evidence>
<protein>
    <recommendedName>
        <fullName evidence="1">DNA (cytosine-5-)-methyltransferase</fullName>
        <ecNumber evidence="1">2.1.1.37</ecNumber>
    </recommendedName>
</protein>
<dbReference type="SUPFAM" id="SSF53335">
    <property type="entry name" value="S-adenosyl-L-methionine-dependent methyltransferases"/>
    <property type="match status" value="1"/>
</dbReference>
<dbReference type="InterPro" id="IPR029063">
    <property type="entry name" value="SAM-dependent_MTases_sf"/>
</dbReference>
<accession>A0ABU7KNB7</accession>
<comment type="caution">
    <text evidence="8">The sequence shown here is derived from an EMBL/GenBank/DDBJ whole genome shotgun (WGS) entry which is preliminary data.</text>
</comment>
<dbReference type="EMBL" id="JAUUCC010000017">
    <property type="protein sequence ID" value="MEE2050632.1"/>
    <property type="molecule type" value="Genomic_DNA"/>
</dbReference>
<dbReference type="Proteomes" id="UP001348641">
    <property type="component" value="Unassembled WGS sequence"/>
</dbReference>
<dbReference type="EC" id="2.1.1.37" evidence="1"/>
<evidence type="ECO:0000256" key="3">
    <source>
        <dbReference type="ARBA" id="ARBA00022679"/>
    </source>
</evidence>
<organism evidence="8 9">
    <name type="scientific">Nocardiopsis tropica</name>
    <dbReference type="NCBI Taxonomy" id="109330"/>
    <lineage>
        <taxon>Bacteria</taxon>
        <taxon>Bacillati</taxon>
        <taxon>Actinomycetota</taxon>
        <taxon>Actinomycetes</taxon>
        <taxon>Streptosporangiales</taxon>
        <taxon>Nocardiopsidaceae</taxon>
        <taxon>Nocardiopsis</taxon>
    </lineage>
</organism>
<evidence type="ECO:0000313" key="8">
    <source>
        <dbReference type="EMBL" id="MEE2050632.1"/>
    </source>
</evidence>
<dbReference type="RefSeq" id="WP_330157829.1">
    <property type="nucleotide sequence ID" value="NZ_BAAAJA010000005.1"/>
</dbReference>
<name>A0ABU7KNB7_9ACTN</name>
<keyword evidence="4 6" id="KW-0949">S-adenosyl-L-methionine</keyword>
<dbReference type="InterPro" id="IPR001525">
    <property type="entry name" value="C5_MeTfrase"/>
</dbReference>
<evidence type="ECO:0000256" key="1">
    <source>
        <dbReference type="ARBA" id="ARBA00011975"/>
    </source>
</evidence>
<dbReference type="Pfam" id="PF00145">
    <property type="entry name" value="DNA_methylase"/>
    <property type="match status" value="1"/>
</dbReference>
<evidence type="ECO:0000256" key="7">
    <source>
        <dbReference type="SAM" id="MobiDB-lite"/>
    </source>
</evidence>
<evidence type="ECO:0000313" key="9">
    <source>
        <dbReference type="Proteomes" id="UP001348641"/>
    </source>
</evidence>
<evidence type="ECO:0000256" key="6">
    <source>
        <dbReference type="PROSITE-ProRule" id="PRU01016"/>
    </source>
</evidence>
<sequence length="344" mass="37764">MTNPQEWTLGSLCTGYAGLDLGVSAALGHTRTLWCADPDPHVSTLLQYRLPEAANIGDITTADFAVLERPDIITAGFPCQDISAAGRRQGITEGTRSGIWSYVVEATRTLEPRLLFVENVAALRWRGGGLDRVLADLATIGYDAHWLCLRAADVGAPHSRERLFLLAHPRAGAAAAHTPGQGQRPRRHRPCPPTTRRAPGQPHRHRLPVANTLSKRHWRLLRHTSLDQSTGHADRTELAHSAPPARSACTAHTMPWGVHAPAIQRWEHVLGRTAPWPTERGQRGGSRLSPAWVEWLMGLPEGWVTGCEIPKPRQLQMLGNGVVPLQSEAAFRNLVKRQSHLLGV</sequence>
<feature type="region of interest" description="Disordered" evidence="7">
    <location>
        <begin position="174"/>
        <end position="205"/>
    </location>
</feature>
<dbReference type="Gene3D" id="3.40.50.150">
    <property type="entry name" value="Vaccinia Virus protein VP39"/>
    <property type="match status" value="1"/>
</dbReference>
<dbReference type="InterPro" id="IPR050750">
    <property type="entry name" value="C5-MTase"/>
</dbReference>
<reference evidence="8 9" key="1">
    <citation type="submission" date="2023-07" db="EMBL/GenBank/DDBJ databases">
        <authorList>
            <person name="Girao M."/>
            <person name="Carvalho M.F."/>
        </authorList>
    </citation>
    <scope>NUCLEOTIDE SEQUENCE [LARGE SCALE GENOMIC DNA]</scope>
    <source>
        <strain evidence="8 9">66/93</strain>
    </source>
</reference>
<dbReference type="PANTHER" id="PTHR46098:SF1">
    <property type="entry name" value="TRNA (CYTOSINE(38)-C(5))-METHYLTRANSFERASE"/>
    <property type="match status" value="1"/>
</dbReference>
<dbReference type="GO" id="GO:0008168">
    <property type="term" value="F:methyltransferase activity"/>
    <property type="evidence" value="ECO:0007669"/>
    <property type="project" value="UniProtKB-KW"/>
</dbReference>
<keyword evidence="2 6" id="KW-0489">Methyltransferase</keyword>
<evidence type="ECO:0000256" key="4">
    <source>
        <dbReference type="ARBA" id="ARBA00022691"/>
    </source>
</evidence>
<dbReference type="PROSITE" id="PS51679">
    <property type="entry name" value="SAM_MT_C5"/>
    <property type="match status" value="1"/>
</dbReference>
<dbReference type="PROSITE" id="PS00094">
    <property type="entry name" value="C5_MTASE_1"/>
    <property type="match status" value="1"/>
</dbReference>
<dbReference type="GO" id="GO:0032259">
    <property type="term" value="P:methylation"/>
    <property type="evidence" value="ECO:0007669"/>
    <property type="project" value="UniProtKB-KW"/>
</dbReference>
<dbReference type="PRINTS" id="PR00105">
    <property type="entry name" value="C5METTRFRASE"/>
</dbReference>
<keyword evidence="5" id="KW-0680">Restriction system</keyword>
<dbReference type="PANTHER" id="PTHR46098">
    <property type="entry name" value="TRNA (CYTOSINE(38)-C(5))-METHYLTRANSFERASE"/>
    <property type="match status" value="1"/>
</dbReference>
<proteinExistence type="inferred from homology"/>
<dbReference type="InterPro" id="IPR018117">
    <property type="entry name" value="C5_DNA_meth_AS"/>
</dbReference>
<evidence type="ECO:0000256" key="2">
    <source>
        <dbReference type="ARBA" id="ARBA00022603"/>
    </source>
</evidence>
<comment type="similarity">
    <text evidence="6">Belongs to the class I-like SAM-binding methyltransferase superfamily. C5-methyltransferase family.</text>
</comment>
<keyword evidence="3 6" id="KW-0808">Transferase</keyword>
<gene>
    <name evidence="8" type="ORF">Q8A49_08990</name>
</gene>
<feature type="compositionally biased region" description="Low complexity" evidence="7">
    <location>
        <begin position="174"/>
        <end position="183"/>
    </location>
</feature>
<feature type="active site" evidence="6">
    <location>
        <position position="79"/>
    </location>
</feature>